<evidence type="ECO:0000313" key="2">
    <source>
        <dbReference type="Proteomes" id="UP000887116"/>
    </source>
</evidence>
<name>A0A8X6HLJ6_TRICU</name>
<dbReference type="Proteomes" id="UP000887116">
    <property type="component" value="Unassembled WGS sequence"/>
</dbReference>
<dbReference type="AlphaFoldDB" id="A0A8X6HLJ6"/>
<evidence type="ECO:0000313" key="1">
    <source>
        <dbReference type="EMBL" id="GFR25934.1"/>
    </source>
</evidence>
<dbReference type="EMBL" id="BMAO01038604">
    <property type="protein sequence ID" value="GFR25934.1"/>
    <property type="molecule type" value="Genomic_DNA"/>
</dbReference>
<reference evidence="1" key="1">
    <citation type="submission" date="2020-07" db="EMBL/GenBank/DDBJ databases">
        <title>Multicomponent nature underlies the extraordinary mechanical properties of spider dragline silk.</title>
        <authorList>
            <person name="Kono N."/>
            <person name="Nakamura H."/>
            <person name="Mori M."/>
            <person name="Yoshida Y."/>
            <person name="Ohtoshi R."/>
            <person name="Malay A.D."/>
            <person name="Moran D.A.P."/>
            <person name="Tomita M."/>
            <person name="Numata K."/>
            <person name="Arakawa K."/>
        </authorList>
    </citation>
    <scope>NUCLEOTIDE SEQUENCE</scope>
</reference>
<organism evidence="1 2">
    <name type="scientific">Trichonephila clavata</name>
    <name type="common">Joro spider</name>
    <name type="synonym">Nephila clavata</name>
    <dbReference type="NCBI Taxonomy" id="2740835"/>
    <lineage>
        <taxon>Eukaryota</taxon>
        <taxon>Metazoa</taxon>
        <taxon>Ecdysozoa</taxon>
        <taxon>Arthropoda</taxon>
        <taxon>Chelicerata</taxon>
        <taxon>Arachnida</taxon>
        <taxon>Araneae</taxon>
        <taxon>Araneomorphae</taxon>
        <taxon>Entelegynae</taxon>
        <taxon>Araneoidea</taxon>
        <taxon>Nephilidae</taxon>
        <taxon>Trichonephila</taxon>
    </lineage>
</organism>
<keyword evidence="2" id="KW-1185">Reference proteome</keyword>
<gene>
    <name evidence="1" type="ORF">TNCT_232471</name>
</gene>
<protein>
    <submittedName>
        <fullName evidence="1">Uncharacterized protein</fullName>
    </submittedName>
</protein>
<accession>A0A8X6HLJ6</accession>
<comment type="caution">
    <text evidence="1">The sequence shown here is derived from an EMBL/GenBank/DDBJ whole genome shotgun (WGS) entry which is preliminary data.</text>
</comment>
<proteinExistence type="predicted"/>
<sequence>MHFLETNEQISKYSFKHQKDTNACNANTMITFEIKVNIKQGKLEKAYRKELGSNSEINKDPQCKRTGARCSCSHSSLWHGCVCHRGHS</sequence>